<evidence type="ECO:0000256" key="1">
    <source>
        <dbReference type="ARBA" id="ARBA00004117"/>
    </source>
</evidence>
<evidence type="ECO:0000256" key="5">
    <source>
        <dbReference type="RuleBase" id="RU362116"/>
    </source>
</evidence>
<gene>
    <name evidence="11" type="ORF">SAMN04488568_102170</name>
</gene>
<feature type="signal peptide" evidence="6">
    <location>
        <begin position="1"/>
        <end position="22"/>
    </location>
</feature>
<keyword evidence="12" id="KW-1185">Reference proteome</keyword>
<dbReference type="InterPro" id="IPR011491">
    <property type="entry name" value="FlgE_D2"/>
</dbReference>
<comment type="similarity">
    <text evidence="2 5">Belongs to the flagella basal body rod proteins family.</text>
</comment>
<dbReference type="PANTHER" id="PTHR30435:SF1">
    <property type="entry name" value="FLAGELLAR HOOK PROTEIN FLGE"/>
    <property type="match status" value="1"/>
</dbReference>
<feature type="domain" description="Flagellar hook protein FlgE/F/G-like D1" evidence="10">
    <location>
        <begin position="85"/>
        <end position="144"/>
    </location>
</feature>
<dbReference type="InterPro" id="IPR037925">
    <property type="entry name" value="FlgE/F/G-like"/>
</dbReference>
<dbReference type="STRING" id="144026.SAMN04488568_102170"/>
<dbReference type="OrthoDB" id="8372879at2"/>
<evidence type="ECO:0000259" key="9">
    <source>
        <dbReference type="Pfam" id="PF07559"/>
    </source>
</evidence>
<feature type="domain" description="Flagellar basal body rod protein N-terminal" evidence="7">
    <location>
        <begin position="10"/>
        <end position="37"/>
    </location>
</feature>
<dbReference type="PANTHER" id="PTHR30435">
    <property type="entry name" value="FLAGELLAR PROTEIN"/>
    <property type="match status" value="1"/>
</dbReference>
<feature type="domain" description="Flagellar basal-body/hook protein C-terminal" evidence="8">
    <location>
        <begin position="418"/>
        <end position="460"/>
    </location>
</feature>
<dbReference type="InterPro" id="IPR037058">
    <property type="entry name" value="Falgellar_hook_FlgE_sf"/>
</dbReference>
<dbReference type="InterPro" id="IPR019776">
    <property type="entry name" value="Flagellar_basal_body_rod_CS"/>
</dbReference>
<proteinExistence type="inferred from homology"/>
<dbReference type="RefSeq" id="WP_091766323.1">
    <property type="nucleotide sequence ID" value="NZ_FNHG01000002.1"/>
</dbReference>
<dbReference type="GO" id="GO:0071978">
    <property type="term" value="P:bacterial-type flagellum-dependent swarming motility"/>
    <property type="evidence" value="ECO:0007669"/>
    <property type="project" value="TreeGrafter"/>
</dbReference>
<organism evidence="11 12">
    <name type="scientific">Maricaulis salignorans</name>
    <dbReference type="NCBI Taxonomy" id="144026"/>
    <lineage>
        <taxon>Bacteria</taxon>
        <taxon>Pseudomonadati</taxon>
        <taxon>Pseudomonadota</taxon>
        <taxon>Alphaproteobacteria</taxon>
        <taxon>Maricaulales</taxon>
        <taxon>Maricaulaceae</taxon>
        <taxon>Maricaulis</taxon>
    </lineage>
</organism>
<dbReference type="Gene3D" id="2.60.98.20">
    <property type="entry name" value="Flagellar hook protein FlgE"/>
    <property type="match status" value="1"/>
</dbReference>
<dbReference type="SUPFAM" id="SSF117143">
    <property type="entry name" value="Flagellar hook protein flgE"/>
    <property type="match status" value="1"/>
</dbReference>
<keyword evidence="11" id="KW-0282">Flagellum</keyword>
<keyword evidence="4 5" id="KW-0975">Bacterial flagellum</keyword>
<dbReference type="InterPro" id="IPR001444">
    <property type="entry name" value="Flag_bb_rod_N"/>
</dbReference>
<keyword evidence="6" id="KW-0732">Signal</keyword>
<dbReference type="Pfam" id="PF07559">
    <property type="entry name" value="FlgE_D2"/>
    <property type="match status" value="1"/>
</dbReference>
<evidence type="ECO:0000256" key="2">
    <source>
        <dbReference type="ARBA" id="ARBA00009677"/>
    </source>
</evidence>
<dbReference type="Pfam" id="PF00460">
    <property type="entry name" value="Flg_bb_rod"/>
    <property type="match status" value="1"/>
</dbReference>
<keyword evidence="11" id="KW-0966">Cell projection</keyword>
<evidence type="ECO:0000256" key="4">
    <source>
        <dbReference type="ARBA" id="ARBA00023143"/>
    </source>
</evidence>
<dbReference type="Pfam" id="PF06429">
    <property type="entry name" value="Flg_bbr_C"/>
    <property type="match status" value="1"/>
</dbReference>
<dbReference type="Proteomes" id="UP000199759">
    <property type="component" value="Unassembled WGS sequence"/>
</dbReference>
<sequence length="462" mass="46555">MSINSAMIAGASGLIANSSALAAISDNIANVNTVGYKRASAVFTPLYRSQGTSQHFAAGGIMSSTKLQISQSGLLSPGSSPTDLAVSGDGFFVVSENTRGFTTTDPVAFTRAGSFHPDANGYLQNSAGLYLAGWPVQADGTINADPSDLSSLEIINPVSVGGAAEATTEVGLSANLQASQAVAAAEATYAAGVSGTNMSSGAVTADVEFGIPIYDSQGGVHTITLSMLKSSTPNQWHAELHVSPATEVTTGAGLVDGQIATGIIAFDSNGNFDAANSTVPSTLSFLSSNNAAPLGATSVQWAAAEGISAQTIDMALGGPSSAGGLTQFDSQSALAATSVNGTPFGDFSGVDIDASGMVYAKFTNGIVKKIYQVPVATFANADGLEALGGGAYGVTRDSGNYTLNTAGVGSAGNLAAATLESSNVDLATEFTNLIITQRAYSASSKIITTADEMLDEAIRMKR</sequence>
<evidence type="ECO:0000256" key="6">
    <source>
        <dbReference type="SAM" id="SignalP"/>
    </source>
</evidence>
<dbReference type="PROSITE" id="PS00588">
    <property type="entry name" value="FLAGELLA_BB_ROD"/>
    <property type="match status" value="1"/>
</dbReference>
<dbReference type="GO" id="GO:0009425">
    <property type="term" value="C:bacterial-type flagellum basal body"/>
    <property type="evidence" value="ECO:0007669"/>
    <property type="project" value="UniProtKB-SubCell"/>
</dbReference>
<dbReference type="EMBL" id="FNHG01000002">
    <property type="protein sequence ID" value="SDL79840.1"/>
    <property type="molecule type" value="Genomic_DNA"/>
</dbReference>
<evidence type="ECO:0000313" key="12">
    <source>
        <dbReference type="Proteomes" id="UP000199759"/>
    </source>
</evidence>
<evidence type="ECO:0000256" key="3">
    <source>
        <dbReference type="ARBA" id="ARBA00019015"/>
    </source>
</evidence>
<accession>A0A1G9MZY4</accession>
<feature type="chain" id="PRO_5011626950" description="Flagellar hook protein FlgE" evidence="6">
    <location>
        <begin position="23"/>
        <end position="462"/>
    </location>
</feature>
<dbReference type="Pfam" id="PF22692">
    <property type="entry name" value="LlgE_F_G_D1"/>
    <property type="match status" value="1"/>
</dbReference>
<dbReference type="AlphaFoldDB" id="A0A1G9MZY4"/>
<evidence type="ECO:0000259" key="7">
    <source>
        <dbReference type="Pfam" id="PF00460"/>
    </source>
</evidence>
<evidence type="ECO:0000313" key="11">
    <source>
        <dbReference type="EMBL" id="SDL79840.1"/>
    </source>
</evidence>
<dbReference type="GO" id="GO:0009424">
    <property type="term" value="C:bacterial-type flagellum hook"/>
    <property type="evidence" value="ECO:0007669"/>
    <property type="project" value="TreeGrafter"/>
</dbReference>
<reference evidence="11 12" key="1">
    <citation type="submission" date="2016-10" db="EMBL/GenBank/DDBJ databases">
        <authorList>
            <person name="de Groot N.N."/>
        </authorList>
    </citation>
    <scope>NUCLEOTIDE SEQUENCE [LARGE SCALE GENOMIC DNA]</scope>
    <source>
        <strain evidence="11 12">DSM 16077</strain>
    </source>
</reference>
<dbReference type="NCBIfam" id="TIGR03506">
    <property type="entry name" value="FlgEFG_subfam"/>
    <property type="match status" value="1"/>
</dbReference>
<dbReference type="InterPro" id="IPR010930">
    <property type="entry name" value="Flg_bb/hook_C_dom"/>
</dbReference>
<dbReference type="InterPro" id="IPR020013">
    <property type="entry name" value="Flagellar_FlgE/F/G"/>
</dbReference>
<comment type="subcellular location">
    <subcellularLocation>
        <location evidence="1 5">Bacterial flagellum basal body</location>
    </subcellularLocation>
</comment>
<evidence type="ECO:0000259" key="8">
    <source>
        <dbReference type="Pfam" id="PF06429"/>
    </source>
</evidence>
<keyword evidence="11" id="KW-0969">Cilium</keyword>
<name>A0A1G9MZY4_9PROT</name>
<evidence type="ECO:0000259" key="10">
    <source>
        <dbReference type="Pfam" id="PF22692"/>
    </source>
</evidence>
<dbReference type="GO" id="GO:0005829">
    <property type="term" value="C:cytosol"/>
    <property type="evidence" value="ECO:0007669"/>
    <property type="project" value="TreeGrafter"/>
</dbReference>
<dbReference type="InterPro" id="IPR053967">
    <property type="entry name" value="LlgE_F_G-like_D1"/>
</dbReference>
<feature type="domain" description="Flagellar hook protein FlgE D2" evidence="9">
    <location>
        <begin position="211"/>
        <end position="341"/>
    </location>
</feature>
<protein>
    <recommendedName>
        <fullName evidence="3 5">Flagellar hook protein FlgE</fullName>
    </recommendedName>
</protein>
<comment type="function">
    <text evidence="5">A flexible structure which links the flagellar filament to the drive apparatus in the basal body.</text>
</comment>